<dbReference type="SUPFAM" id="SSF46689">
    <property type="entry name" value="Homeodomain-like"/>
    <property type="match status" value="1"/>
</dbReference>
<dbReference type="InParanoid" id="A0A1S3GFC9"/>
<reference evidence="10" key="1">
    <citation type="submission" date="2025-08" db="UniProtKB">
        <authorList>
            <consortium name="RefSeq"/>
        </authorList>
    </citation>
    <scope>IDENTIFICATION</scope>
    <source>
        <tissue evidence="10">Kidney</tissue>
    </source>
</reference>
<evidence type="ECO:0000256" key="5">
    <source>
        <dbReference type="PROSITE-ProRule" id="PRU00108"/>
    </source>
</evidence>
<evidence type="ECO:0000259" key="8">
    <source>
        <dbReference type="PROSITE" id="PS50071"/>
    </source>
</evidence>
<dbReference type="Pfam" id="PF00046">
    <property type="entry name" value="Homeodomain"/>
    <property type="match status" value="1"/>
</dbReference>
<dbReference type="GO" id="GO:0000977">
    <property type="term" value="F:RNA polymerase II transcription regulatory region sequence-specific DNA binding"/>
    <property type="evidence" value="ECO:0007669"/>
    <property type="project" value="TreeGrafter"/>
</dbReference>
<proteinExistence type="predicted"/>
<keyword evidence="3 5" id="KW-0371">Homeobox</keyword>
<name>A0A1S3GFC9_DIPOR</name>
<dbReference type="GO" id="GO:0005634">
    <property type="term" value="C:nucleus"/>
    <property type="evidence" value="ECO:0007669"/>
    <property type="project" value="UniProtKB-SubCell"/>
</dbReference>
<evidence type="ECO:0000313" key="9">
    <source>
        <dbReference type="Proteomes" id="UP000081671"/>
    </source>
</evidence>
<dbReference type="InterPro" id="IPR009057">
    <property type="entry name" value="Homeodomain-like_sf"/>
</dbReference>
<dbReference type="CDD" id="cd00086">
    <property type="entry name" value="homeodomain"/>
    <property type="match status" value="1"/>
</dbReference>
<feature type="DNA-binding region" description="Homeobox" evidence="5">
    <location>
        <begin position="9"/>
        <end position="68"/>
    </location>
</feature>
<dbReference type="Gene3D" id="1.10.10.60">
    <property type="entry name" value="Homeodomain-like"/>
    <property type="match status" value="1"/>
</dbReference>
<dbReference type="AlphaFoldDB" id="A0A1S3GFC9"/>
<dbReference type="InterPro" id="IPR001356">
    <property type="entry name" value="HD"/>
</dbReference>
<dbReference type="GeneID" id="105997591"/>
<dbReference type="FunCoup" id="A0A1S3GFC9">
    <property type="interactions" value="82"/>
</dbReference>
<evidence type="ECO:0000256" key="2">
    <source>
        <dbReference type="ARBA" id="ARBA00023125"/>
    </source>
</evidence>
<dbReference type="PANTHER" id="PTHR46123">
    <property type="entry name" value="MIX-TYPE HOMEOBOX GENE 1-RELATED"/>
    <property type="match status" value="1"/>
</dbReference>
<keyword evidence="9" id="KW-1185">Reference proteome</keyword>
<dbReference type="PROSITE" id="PS50071">
    <property type="entry name" value="HOMEOBOX_2"/>
    <property type="match status" value="1"/>
</dbReference>
<feature type="domain" description="Homeobox" evidence="8">
    <location>
        <begin position="7"/>
        <end position="67"/>
    </location>
</feature>
<gene>
    <name evidence="10" type="primary">LOC105997591</name>
</gene>
<evidence type="ECO:0000256" key="1">
    <source>
        <dbReference type="ARBA" id="ARBA00004123"/>
    </source>
</evidence>
<dbReference type="RefSeq" id="XP_012887526.1">
    <property type="nucleotide sequence ID" value="XM_013032072.1"/>
</dbReference>
<dbReference type="InterPro" id="IPR051306">
    <property type="entry name" value="Homeobox_regulator"/>
</dbReference>
<dbReference type="Proteomes" id="UP000081671">
    <property type="component" value="Unplaced"/>
</dbReference>
<keyword evidence="4 5" id="KW-0539">Nucleus</keyword>
<evidence type="ECO:0000256" key="3">
    <source>
        <dbReference type="ARBA" id="ARBA00023155"/>
    </source>
</evidence>
<dbReference type="OrthoDB" id="9634813at2759"/>
<keyword evidence="2 5" id="KW-0238">DNA-binding</keyword>
<accession>A0A1S3GFC9</accession>
<sequence>MSNSLEREARRQRIILSQSQKDTLCAWFEKNPYPDLAARESMAREMGISESQILTWFQKHRRLKQREFECFFRKNQPQGQAKAQFKTQVQGGGKDPRELTDLATLPLRVSPQPLPGNQPLQHQDEYFFLHFWDEWFQSFIAEWEPEKGYYWSPGQSEVQEIQDQGQSPENSSQLSQEAQQHQV</sequence>
<evidence type="ECO:0000256" key="6">
    <source>
        <dbReference type="RuleBase" id="RU000682"/>
    </source>
</evidence>
<dbReference type="GO" id="GO:0000981">
    <property type="term" value="F:DNA-binding transcription factor activity, RNA polymerase II-specific"/>
    <property type="evidence" value="ECO:0007669"/>
    <property type="project" value="TreeGrafter"/>
</dbReference>
<feature type="region of interest" description="Disordered" evidence="7">
    <location>
        <begin position="154"/>
        <end position="183"/>
    </location>
</feature>
<organism evidence="9 10">
    <name type="scientific">Dipodomys ordii</name>
    <name type="common">Ord's kangaroo rat</name>
    <dbReference type="NCBI Taxonomy" id="10020"/>
    <lineage>
        <taxon>Eukaryota</taxon>
        <taxon>Metazoa</taxon>
        <taxon>Chordata</taxon>
        <taxon>Craniata</taxon>
        <taxon>Vertebrata</taxon>
        <taxon>Euteleostomi</taxon>
        <taxon>Mammalia</taxon>
        <taxon>Eutheria</taxon>
        <taxon>Euarchontoglires</taxon>
        <taxon>Glires</taxon>
        <taxon>Rodentia</taxon>
        <taxon>Castorimorpha</taxon>
        <taxon>Heteromyidae</taxon>
        <taxon>Dipodomyinae</taxon>
        <taxon>Dipodomys</taxon>
    </lineage>
</organism>
<dbReference type="SMART" id="SM00389">
    <property type="entry name" value="HOX"/>
    <property type="match status" value="1"/>
</dbReference>
<evidence type="ECO:0000256" key="7">
    <source>
        <dbReference type="SAM" id="MobiDB-lite"/>
    </source>
</evidence>
<dbReference type="KEGG" id="dord:105997591"/>
<evidence type="ECO:0000256" key="4">
    <source>
        <dbReference type="ARBA" id="ARBA00023242"/>
    </source>
</evidence>
<protein>
    <submittedName>
        <fullName evidence="10">Cone-rod homeobox protein-like</fullName>
    </submittedName>
</protein>
<dbReference type="PANTHER" id="PTHR46123:SF4">
    <property type="entry name" value="MIX-TYPE HOMEOBOX GENE 1-RELATED"/>
    <property type="match status" value="1"/>
</dbReference>
<comment type="subcellular location">
    <subcellularLocation>
        <location evidence="1 5 6">Nucleus</location>
    </subcellularLocation>
</comment>
<evidence type="ECO:0000313" key="10">
    <source>
        <dbReference type="RefSeq" id="XP_012887526.1"/>
    </source>
</evidence>